<evidence type="ECO:0000313" key="4">
    <source>
        <dbReference type="Proteomes" id="UP000230605"/>
    </source>
</evidence>
<dbReference type="PROSITE" id="PS50181">
    <property type="entry name" value="FBOX"/>
    <property type="match status" value="1"/>
</dbReference>
<keyword evidence="5" id="KW-1185">Reference proteome</keyword>
<dbReference type="AlphaFoldDB" id="A0A2G5I4F7"/>
<evidence type="ECO:0000313" key="2">
    <source>
        <dbReference type="EMBL" id="PIA99631.1"/>
    </source>
</evidence>
<feature type="domain" description="F-box" evidence="1">
    <location>
        <begin position="15"/>
        <end position="61"/>
    </location>
</feature>
<sequence length="347" mass="39767">MSSSQQKTTSVDDAPPALLALPAEMKLQVLSHLPGRQIQACRRVCREFTELINSRENQKAIIDPIRARAAKRRWPLLNVITSPYKKSLFTSLFTWISCRGIWPDIERNRWIIRSAARQWSIRISDEIKAMLHTMFRTNTAYPVVLRCADRLLEIIAEALVQAYIDVHFPDLFVGTENTATRMCDVSTKRKFFSVIDSRIQQVDIQYLATHLGLPLSRAQLGRWYDRIIARRAPVAYKNSTALLNIPRGPSPQLTVPQLLLTGFSYWYQEHDFATSIGDPRPVAVETHGRCTAKDLREFLGCRIPVVEPYAAWYVRWQWAYDLVCEAIGGKALTEIQKAALLEELHVF</sequence>
<accession>A0A2G5I4F7</accession>
<dbReference type="EMBL" id="LKMD01000101">
    <property type="protein sequence ID" value="PIA99631.1"/>
    <property type="molecule type" value="Genomic_DNA"/>
</dbReference>
<reference evidence="3 5" key="2">
    <citation type="submission" date="2023-09" db="EMBL/GenBank/DDBJ databases">
        <title>Complete-Gapless Cercospora beticola genome.</title>
        <authorList>
            <person name="Wyatt N.A."/>
            <person name="Spanner R.E."/>
            <person name="Bolton M.D."/>
        </authorList>
    </citation>
    <scope>NUCLEOTIDE SEQUENCE [LARGE SCALE GENOMIC DNA]</scope>
    <source>
        <strain evidence="3">Cb09-40</strain>
    </source>
</reference>
<dbReference type="SMART" id="SM00256">
    <property type="entry name" value="FBOX"/>
    <property type="match status" value="1"/>
</dbReference>
<organism evidence="2 4">
    <name type="scientific">Cercospora beticola</name>
    <name type="common">Sugarbeet leaf spot fungus</name>
    <dbReference type="NCBI Taxonomy" id="122368"/>
    <lineage>
        <taxon>Eukaryota</taxon>
        <taxon>Fungi</taxon>
        <taxon>Dikarya</taxon>
        <taxon>Ascomycota</taxon>
        <taxon>Pezizomycotina</taxon>
        <taxon>Dothideomycetes</taxon>
        <taxon>Dothideomycetidae</taxon>
        <taxon>Mycosphaerellales</taxon>
        <taxon>Mycosphaerellaceae</taxon>
        <taxon>Cercospora</taxon>
    </lineage>
</organism>
<dbReference type="EMBL" id="CP134186">
    <property type="protein sequence ID" value="WPA99434.1"/>
    <property type="molecule type" value="Genomic_DNA"/>
</dbReference>
<dbReference type="InterPro" id="IPR036047">
    <property type="entry name" value="F-box-like_dom_sf"/>
</dbReference>
<proteinExistence type="predicted"/>
<dbReference type="Gene3D" id="1.20.1280.50">
    <property type="match status" value="1"/>
</dbReference>
<gene>
    <name evidence="2" type="ORF">CB0940_02311</name>
    <name evidence="3" type="ORF">RHO25_004051</name>
</gene>
<reference evidence="2 4" key="1">
    <citation type="submission" date="2015-10" db="EMBL/GenBank/DDBJ databases">
        <title>The cercosporin biosynthetic gene cluster was horizontally transferred to several fungal lineages and shown to be expanded in Cercospora beticola based on microsynteny with recipient genomes.</title>
        <authorList>
            <person name="De Jonge R."/>
            <person name="Ebert M.K."/>
            <person name="Suttle J.C."/>
            <person name="Jurick Ii W.M."/>
            <person name="Secor G.A."/>
            <person name="Thomma B.P."/>
            <person name="Van De Peer Y."/>
            <person name="Bolton M.D."/>
        </authorList>
    </citation>
    <scope>NUCLEOTIDE SEQUENCE [LARGE SCALE GENOMIC DNA]</scope>
    <source>
        <strain evidence="2 4">09-40</strain>
    </source>
</reference>
<dbReference type="Proteomes" id="UP000230605">
    <property type="component" value="Chromosome 3"/>
</dbReference>
<dbReference type="InterPro" id="IPR001810">
    <property type="entry name" value="F-box_dom"/>
</dbReference>
<evidence type="ECO:0000259" key="1">
    <source>
        <dbReference type="PROSITE" id="PS50181"/>
    </source>
</evidence>
<evidence type="ECO:0000313" key="3">
    <source>
        <dbReference type="EMBL" id="WPA99434.1"/>
    </source>
</evidence>
<dbReference type="OrthoDB" id="3642192at2759"/>
<dbReference type="Pfam" id="PF12937">
    <property type="entry name" value="F-box-like"/>
    <property type="match status" value="1"/>
</dbReference>
<evidence type="ECO:0000313" key="5">
    <source>
        <dbReference type="Proteomes" id="UP001302367"/>
    </source>
</evidence>
<name>A0A2G5I4F7_CERBT</name>
<dbReference type="SUPFAM" id="SSF81383">
    <property type="entry name" value="F-box domain"/>
    <property type="match status" value="1"/>
</dbReference>
<protein>
    <recommendedName>
        <fullName evidence="1">F-box domain-containing protein</fullName>
    </recommendedName>
</protein>
<dbReference type="Proteomes" id="UP001302367">
    <property type="component" value="Chromosome 3"/>
</dbReference>